<organism evidence="2 3">
    <name type="scientific">Sphingomonas mollis</name>
    <dbReference type="NCBI Taxonomy" id="2795726"/>
    <lineage>
        <taxon>Bacteria</taxon>
        <taxon>Pseudomonadati</taxon>
        <taxon>Pseudomonadota</taxon>
        <taxon>Alphaproteobacteria</taxon>
        <taxon>Sphingomonadales</taxon>
        <taxon>Sphingomonadaceae</taxon>
        <taxon>Sphingomonas</taxon>
    </lineage>
</organism>
<evidence type="ECO:0000256" key="1">
    <source>
        <dbReference type="SAM" id="MobiDB-lite"/>
    </source>
</evidence>
<dbReference type="PANTHER" id="PTHR38075">
    <property type="entry name" value="DUF4139 DOMAIN-CONTAINING PROTEIN"/>
    <property type="match status" value="1"/>
</dbReference>
<dbReference type="PANTHER" id="PTHR38075:SF1">
    <property type="entry name" value="DUF4139 DOMAIN-CONTAINING PROTEIN"/>
    <property type="match status" value="1"/>
</dbReference>
<dbReference type="EMBL" id="JAELXS010000004">
    <property type="protein sequence ID" value="MBJ6121869.1"/>
    <property type="molecule type" value="Genomic_DNA"/>
</dbReference>
<evidence type="ECO:0008006" key="4">
    <source>
        <dbReference type="Google" id="ProtNLM"/>
    </source>
</evidence>
<gene>
    <name evidence="2" type="ORF">JAO74_08705</name>
</gene>
<feature type="compositionally biased region" description="Pro residues" evidence="1">
    <location>
        <begin position="299"/>
        <end position="318"/>
    </location>
</feature>
<dbReference type="Proteomes" id="UP000640426">
    <property type="component" value="Unassembled WGS sequence"/>
</dbReference>
<feature type="region of interest" description="Disordered" evidence="1">
    <location>
        <begin position="296"/>
        <end position="322"/>
    </location>
</feature>
<accession>A0ABS0XPA1</accession>
<reference evidence="3" key="1">
    <citation type="submission" date="2020-12" db="EMBL/GenBank/DDBJ databases">
        <title>Hymenobacter sp.</title>
        <authorList>
            <person name="Kim M.K."/>
        </authorList>
    </citation>
    <scope>NUCLEOTIDE SEQUENCE [LARGE SCALE GENOMIC DNA]</scope>
    <source>
        <strain evidence="3">BT553</strain>
    </source>
</reference>
<proteinExistence type="predicted"/>
<evidence type="ECO:0000313" key="2">
    <source>
        <dbReference type="EMBL" id="MBJ6121869.1"/>
    </source>
</evidence>
<protein>
    <recommendedName>
        <fullName evidence="4">DUF4139 domain-containing protein</fullName>
    </recommendedName>
</protein>
<name>A0ABS0XPA1_9SPHN</name>
<evidence type="ECO:0000313" key="3">
    <source>
        <dbReference type="Proteomes" id="UP000640426"/>
    </source>
</evidence>
<sequence>MLALVSGGQAAAQSVVAAAPMMVSSPAPDGVAVTVYRAPWRGRGDRMDLRYLGGFALVTETRKVRLPKGPAVLRFEGVAAGIVPVSAIIDGLPGGTVEKNRDARLLSPASLVDGTLGRDVTLTRTDRATGERRSENATIVAGPTPGIVLKTAAGIETLRCSGLPERLSFAGVPAGLSAKPVLSVATVTPTARTATVTLSYLASGFDWSASYVATLAPDDRSLTLSAWLTLANANPERFADAAVQAVAGRLNRRATDEMTRQAAELELRCYPLGTTTSDLPQKAFEMADEIVVTASRMMAPPPPPPPAPSAPPAPPPPEDLGDLKLYRVPERVTVAANAQKQVALLVSGTVPFERRYRRSLYPGQTLIAAPTAKQLVLRNRKQDGLGFPLPNGTTSLYLDRPGGTLLLGTGTIADKAVGETVRIASGASHQVLVEQRSIVRGEDYVTITNANPFAVVAELPIGGAGQKIEAEGDALVAIDGVATWVVPLPAGATAELTYRYEVR</sequence>
<comment type="caution">
    <text evidence="2">The sequence shown here is derived from an EMBL/GenBank/DDBJ whole genome shotgun (WGS) entry which is preliminary data.</text>
</comment>
<keyword evidence="3" id="KW-1185">Reference proteome</keyword>